<comment type="caution">
    <text evidence="1">The sequence shown here is derived from an EMBL/GenBank/DDBJ whole genome shotgun (WGS) entry which is preliminary data.</text>
</comment>
<dbReference type="STRING" id="1380566.A0A179FCF4"/>
<evidence type="ECO:0000313" key="2">
    <source>
        <dbReference type="Proteomes" id="UP000078397"/>
    </source>
</evidence>
<dbReference type="AlphaFoldDB" id="A0A179FCF4"/>
<dbReference type="GeneID" id="28856291"/>
<reference evidence="1 2" key="1">
    <citation type="journal article" date="2016" name="PLoS Pathog.">
        <title>Biosynthesis of antibiotic leucinostatins in bio-control fungus Purpureocillium lilacinum and their inhibition on phytophthora revealed by genome mining.</title>
        <authorList>
            <person name="Wang G."/>
            <person name="Liu Z."/>
            <person name="Lin R."/>
            <person name="Li E."/>
            <person name="Mao Z."/>
            <person name="Ling J."/>
            <person name="Yang Y."/>
            <person name="Yin W.B."/>
            <person name="Xie B."/>
        </authorList>
    </citation>
    <scope>NUCLEOTIDE SEQUENCE [LARGE SCALE GENOMIC DNA]</scope>
    <source>
        <strain evidence="1">170</strain>
    </source>
</reference>
<name>A0A179FCF4_METCM</name>
<gene>
    <name evidence="1" type="ORF">VFPPC_14529</name>
</gene>
<keyword evidence="2" id="KW-1185">Reference proteome</keyword>
<proteinExistence type="predicted"/>
<dbReference type="KEGG" id="pchm:VFPPC_14529"/>
<dbReference type="SUPFAM" id="SSF53098">
    <property type="entry name" value="Ribonuclease H-like"/>
    <property type="match status" value="1"/>
</dbReference>
<dbReference type="RefSeq" id="XP_018140742.1">
    <property type="nucleotide sequence ID" value="XM_018292297.1"/>
</dbReference>
<dbReference type="EMBL" id="LSBJ02000006">
    <property type="protein sequence ID" value="OAQ63162.1"/>
    <property type="molecule type" value="Genomic_DNA"/>
</dbReference>
<dbReference type="InterPro" id="IPR012337">
    <property type="entry name" value="RNaseH-like_sf"/>
</dbReference>
<accession>A0A179FCF4</accession>
<organism evidence="1 2">
    <name type="scientific">Pochonia chlamydosporia 170</name>
    <dbReference type="NCBI Taxonomy" id="1380566"/>
    <lineage>
        <taxon>Eukaryota</taxon>
        <taxon>Fungi</taxon>
        <taxon>Dikarya</taxon>
        <taxon>Ascomycota</taxon>
        <taxon>Pezizomycotina</taxon>
        <taxon>Sordariomycetes</taxon>
        <taxon>Hypocreomycetidae</taxon>
        <taxon>Hypocreales</taxon>
        <taxon>Clavicipitaceae</taxon>
        <taxon>Pochonia</taxon>
    </lineage>
</organism>
<dbReference type="Proteomes" id="UP000078397">
    <property type="component" value="Unassembled WGS sequence"/>
</dbReference>
<sequence>MEDVDLTELIQTANDASTLMETLSLQCPKSPTPSSLIPDLSCASSVNEPVTPSNIDPATAVISPLPSAEGQARIRARRQHRLAKKCLKRQARDRLDSLWHSGSTDAIFYGLVVLAPRPCAGEFAQTICQSTSSLGHLSLWTVASAKKGEGFGYAVTSQFQGESWKYRLGRTDNARGILHAQMLGIQLAMEQAVCHVKDFPPTPLTGMTVRVFSDSHSALKRIRSLPFVSIQGALQSLKDVLETLEAISDLSQELDFLGAKLEIHWVPASEKVAGIRIAKSAAKYARLSTRETLENDWTPAMPARAANRAPGDPGPSNLRFESTSDDTVVVEKNVEEVAEDKEAKPWLHKLRWLKGCF</sequence>
<protein>
    <submittedName>
        <fullName evidence="1">RNase H domain-containing protein</fullName>
    </submittedName>
</protein>
<evidence type="ECO:0000313" key="1">
    <source>
        <dbReference type="EMBL" id="OAQ63162.1"/>
    </source>
</evidence>
<dbReference type="GO" id="GO:0003676">
    <property type="term" value="F:nucleic acid binding"/>
    <property type="evidence" value="ECO:0007669"/>
    <property type="project" value="InterPro"/>
</dbReference>
<dbReference type="InterPro" id="IPR036397">
    <property type="entry name" value="RNaseH_sf"/>
</dbReference>
<dbReference type="Gene3D" id="3.30.420.10">
    <property type="entry name" value="Ribonuclease H-like superfamily/Ribonuclease H"/>
    <property type="match status" value="1"/>
</dbReference>